<protein>
    <submittedName>
        <fullName evidence="2">Uncharacterized protein</fullName>
    </submittedName>
</protein>
<evidence type="ECO:0000256" key="1">
    <source>
        <dbReference type="SAM" id="MobiDB-lite"/>
    </source>
</evidence>
<accession>A0A370U2D2</accession>
<name>A0A370U2D2_9HELO</name>
<gene>
    <name evidence="2" type="ORF">BP5553_01915</name>
</gene>
<organism evidence="2 3">
    <name type="scientific">Venustampulla echinocandica</name>
    <dbReference type="NCBI Taxonomy" id="2656787"/>
    <lineage>
        <taxon>Eukaryota</taxon>
        <taxon>Fungi</taxon>
        <taxon>Dikarya</taxon>
        <taxon>Ascomycota</taxon>
        <taxon>Pezizomycotina</taxon>
        <taxon>Leotiomycetes</taxon>
        <taxon>Helotiales</taxon>
        <taxon>Pleuroascaceae</taxon>
        <taxon>Venustampulla</taxon>
    </lineage>
</organism>
<dbReference type="EMBL" id="NPIC01000001">
    <property type="protein sequence ID" value="RDL41936.1"/>
    <property type="molecule type" value="Genomic_DNA"/>
</dbReference>
<feature type="compositionally biased region" description="Polar residues" evidence="1">
    <location>
        <begin position="238"/>
        <end position="256"/>
    </location>
</feature>
<evidence type="ECO:0000313" key="3">
    <source>
        <dbReference type="Proteomes" id="UP000254866"/>
    </source>
</evidence>
<keyword evidence="3" id="KW-1185">Reference proteome</keyword>
<feature type="region of interest" description="Disordered" evidence="1">
    <location>
        <begin position="207"/>
        <end position="283"/>
    </location>
</feature>
<dbReference type="RefSeq" id="XP_031874592.1">
    <property type="nucleotide sequence ID" value="XM_032010538.1"/>
</dbReference>
<dbReference type="STRING" id="2656787.A0A370U2D2"/>
<sequence length="303" mass="34282">MRDTTRQIKMEKPCLNWWKKTSPIRNQLAGALGNNAERSNDVAGSLDQANAIARSRNRRRTKRKPCTGALQNTNSLSGYHSACSQLIRCVKQVESTEIPSQMNLNTSVRTHIFKEMSSTFKLNTVVRKLLKPLPTGELDQFDGQATPQQMLAYQQRVGSINYASVITRADVSKSISKLAEFQLNPAPKHLAAADQLLQYLEGSQSGSHIANQSSKRRTHARNPNSLYDTGLEGGNRYNAGSTAERQSRTGTLQTRENPFKQFVRNRTNPPERDVEDMDDNRRSRRARRDYVAKELLTRLVFQF</sequence>
<dbReference type="OrthoDB" id="3562068at2759"/>
<dbReference type="Proteomes" id="UP000254866">
    <property type="component" value="Unassembled WGS sequence"/>
</dbReference>
<comment type="caution">
    <text evidence="2">The sequence shown here is derived from an EMBL/GenBank/DDBJ whole genome shotgun (WGS) entry which is preliminary data.</text>
</comment>
<dbReference type="AlphaFoldDB" id="A0A370U2D2"/>
<evidence type="ECO:0000313" key="2">
    <source>
        <dbReference type="EMBL" id="RDL41936.1"/>
    </source>
</evidence>
<proteinExistence type="predicted"/>
<dbReference type="GeneID" id="43594764"/>
<reference evidence="2 3" key="1">
    <citation type="journal article" date="2018" name="IMA Fungus">
        <title>IMA Genome-F 9: Draft genome sequence of Annulohypoxylon stygium, Aspergillus mulundensis, Berkeleyomyces basicola (syn. Thielaviopsis basicola), Ceratocystis smalleyi, two Cercospora beticola strains, Coleophoma cylindrospora, Fusarium fracticaudum, Phialophora cf. hyalina, and Morchella septimelata.</title>
        <authorList>
            <person name="Wingfield B.D."/>
            <person name="Bills G.F."/>
            <person name="Dong Y."/>
            <person name="Huang W."/>
            <person name="Nel W.J."/>
            <person name="Swalarsk-Parry B.S."/>
            <person name="Vaghefi N."/>
            <person name="Wilken P.M."/>
            <person name="An Z."/>
            <person name="de Beer Z.W."/>
            <person name="De Vos L."/>
            <person name="Chen L."/>
            <person name="Duong T.A."/>
            <person name="Gao Y."/>
            <person name="Hammerbacher A."/>
            <person name="Kikkert J.R."/>
            <person name="Li Y."/>
            <person name="Li H."/>
            <person name="Li K."/>
            <person name="Li Q."/>
            <person name="Liu X."/>
            <person name="Ma X."/>
            <person name="Naidoo K."/>
            <person name="Pethybridge S.J."/>
            <person name="Sun J."/>
            <person name="Steenkamp E.T."/>
            <person name="van der Nest M.A."/>
            <person name="van Wyk S."/>
            <person name="Wingfield M.J."/>
            <person name="Xiong C."/>
            <person name="Yue Q."/>
            <person name="Zhang X."/>
        </authorList>
    </citation>
    <scope>NUCLEOTIDE SEQUENCE [LARGE SCALE GENOMIC DNA]</scope>
    <source>
        <strain evidence="2 3">BP 5553</strain>
    </source>
</reference>